<name>A0A6I9WC32_9HYME</name>
<dbReference type="SUPFAM" id="SSF82895">
    <property type="entry name" value="TSP-1 type 1 repeat"/>
    <property type="match status" value="1"/>
</dbReference>
<dbReference type="Pfam" id="PF00090">
    <property type="entry name" value="TSP_1"/>
    <property type="match status" value="1"/>
</dbReference>
<evidence type="ECO:0000256" key="3">
    <source>
        <dbReference type="ARBA" id="ARBA00022729"/>
    </source>
</evidence>
<keyword evidence="3" id="KW-0732">Signal</keyword>
<evidence type="ECO:0000256" key="2">
    <source>
        <dbReference type="ARBA" id="ARBA00022525"/>
    </source>
</evidence>
<keyword evidence="4" id="KW-1015">Disulfide bond</keyword>
<dbReference type="PANTHER" id="PTHR10239">
    <property type="entry name" value="ISTHMIN-2"/>
    <property type="match status" value="1"/>
</dbReference>
<evidence type="ECO:0000256" key="5">
    <source>
        <dbReference type="SAM" id="MobiDB-lite"/>
    </source>
</evidence>
<dbReference type="InterPro" id="IPR051867">
    <property type="entry name" value="Angio_Inhib/Adhesion_GPCR"/>
</dbReference>
<comment type="subcellular location">
    <subcellularLocation>
        <location evidence="1">Secreted</location>
    </subcellularLocation>
</comment>
<sequence>MDYNGPLIMEALDDTSEQDLPNHIRVKRNEPILRQSSFVNLLDSFPRNSWHEINGTSAFRDSTFKGSFLDRFDILKTPYGIIVDNVTSHSRHKRGVLSKNHKKRVKGNVRHAKHRVDIKNQRKKHGVSKFLHRPVTKKTNSPSSTKRSKNIREIRMSKQIDESRVKSRIEKRESENNNLNTNILNKINTADHEKTRTLINQRASLSNDKSLEQQRKEDSVMLPLVHTGKAELRVRIEKIPTNESSFVSSNTWMDRSAGTSPCSIILPTIKYKMNDEIVDINVTNLELVPNLNSIGRKAANNLTVKINLKKLDRGNNASIDETNNSEDIPLYNAESHLTSNALRIENDQDAENEKYDRTNEIAVGSLDEDAKSRAKRNQEITSKRYLQNDKNAKGSEHFEVGQETLIGDMKREKKRHKRIRGNRAVRSVEEIKELAEKLIVKINELQVYVSNHNETLRTRDSCFDKNADRAVEKEPKISLKKDVLRSTSKIAEKRIAKQAALASKRASQIRSGGSRFARGESRTRRRLRRKWGRWMDWSSCSVTCGKGRQIRWRHCLYDCDAETEMEEKACQLPACPPSKFLGIF</sequence>
<dbReference type="InterPro" id="IPR036383">
    <property type="entry name" value="TSP1_rpt_sf"/>
</dbReference>
<dbReference type="KEGG" id="pbar:105429001"/>
<dbReference type="GO" id="GO:0005576">
    <property type="term" value="C:extracellular region"/>
    <property type="evidence" value="ECO:0007669"/>
    <property type="project" value="UniProtKB-SubCell"/>
</dbReference>
<evidence type="ECO:0000256" key="1">
    <source>
        <dbReference type="ARBA" id="ARBA00004613"/>
    </source>
</evidence>
<dbReference type="Gene3D" id="2.20.100.10">
    <property type="entry name" value="Thrombospondin type-1 (TSP1) repeat"/>
    <property type="match status" value="1"/>
</dbReference>
<dbReference type="InterPro" id="IPR000884">
    <property type="entry name" value="TSP1_rpt"/>
</dbReference>
<keyword evidence="6" id="KW-1185">Reference proteome</keyword>
<dbReference type="GeneID" id="105429001"/>
<dbReference type="OrthoDB" id="5989160at2759"/>
<accession>A0A6I9WC32</accession>
<protein>
    <submittedName>
        <fullName evidence="7">Uncharacterized protein LOC105429001</fullName>
    </submittedName>
</protein>
<dbReference type="PROSITE" id="PS50092">
    <property type="entry name" value="TSP1"/>
    <property type="match status" value="1"/>
</dbReference>
<dbReference type="AlphaFoldDB" id="A0A6I9WC32"/>
<keyword evidence="2" id="KW-0964">Secreted</keyword>
<dbReference type="PANTHER" id="PTHR10239:SF29">
    <property type="entry name" value="AMOP DOMAIN-CONTAINING PROTEIN"/>
    <property type="match status" value="1"/>
</dbReference>
<gene>
    <name evidence="7" type="primary">LOC105429001</name>
</gene>
<feature type="region of interest" description="Disordered" evidence="5">
    <location>
        <begin position="135"/>
        <end position="176"/>
    </location>
</feature>
<dbReference type="RefSeq" id="XP_011639941.1">
    <property type="nucleotide sequence ID" value="XM_011641639.2"/>
</dbReference>
<proteinExistence type="predicted"/>
<dbReference type="Proteomes" id="UP000504615">
    <property type="component" value="Unplaced"/>
</dbReference>
<reference evidence="7" key="1">
    <citation type="submission" date="2025-08" db="UniProtKB">
        <authorList>
            <consortium name="RefSeq"/>
        </authorList>
    </citation>
    <scope>IDENTIFICATION</scope>
</reference>
<dbReference type="SMART" id="SM00209">
    <property type="entry name" value="TSP1"/>
    <property type="match status" value="1"/>
</dbReference>
<evidence type="ECO:0000313" key="7">
    <source>
        <dbReference type="RefSeq" id="XP_011639941.1"/>
    </source>
</evidence>
<organism evidence="6 7">
    <name type="scientific">Pogonomyrmex barbatus</name>
    <name type="common">red harvester ant</name>
    <dbReference type="NCBI Taxonomy" id="144034"/>
    <lineage>
        <taxon>Eukaryota</taxon>
        <taxon>Metazoa</taxon>
        <taxon>Ecdysozoa</taxon>
        <taxon>Arthropoda</taxon>
        <taxon>Hexapoda</taxon>
        <taxon>Insecta</taxon>
        <taxon>Pterygota</taxon>
        <taxon>Neoptera</taxon>
        <taxon>Endopterygota</taxon>
        <taxon>Hymenoptera</taxon>
        <taxon>Apocrita</taxon>
        <taxon>Aculeata</taxon>
        <taxon>Formicoidea</taxon>
        <taxon>Formicidae</taxon>
        <taxon>Myrmicinae</taxon>
        <taxon>Pogonomyrmex</taxon>
    </lineage>
</organism>
<evidence type="ECO:0000313" key="6">
    <source>
        <dbReference type="Proteomes" id="UP000504615"/>
    </source>
</evidence>
<evidence type="ECO:0000256" key="4">
    <source>
        <dbReference type="ARBA" id="ARBA00023157"/>
    </source>
</evidence>
<feature type="compositionally biased region" description="Basic and acidic residues" evidence="5">
    <location>
        <begin position="150"/>
        <end position="175"/>
    </location>
</feature>